<dbReference type="AlphaFoldDB" id="A0A381WTU0"/>
<accession>A0A381WTU0</accession>
<dbReference type="Gene3D" id="3.40.50.2000">
    <property type="entry name" value="Glycogen Phosphorylase B"/>
    <property type="match status" value="2"/>
</dbReference>
<dbReference type="PANTHER" id="PTHR46401:SF2">
    <property type="entry name" value="GLYCOSYLTRANSFERASE WBBK-RELATED"/>
    <property type="match status" value="1"/>
</dbReference>
<dbReference type="InterPro" id="IPR028098">
    <property type="entry name" value="Glyco_trans_4-like_N"/>
</dbReference>
<dbReference type="EMBL" id="UINC01012708">
    <property type="protein sequence ID" value="SVA55337.1"/>
    <property type="molecule type" value="Genomic_DNA"/>
</dbReference>
<protein>
    <recommendedName>
        <fullName evidence="5">Glycosyltransferase subfamily 4-like N-terminal domain-containing protein</fullName>
    </recommendedName>
</protein>
<feature type="domain" description="Glycosyl transferase family 1" evidence="2">
    <location>
        <begin position="187"/>
        <end position="348"/>
    </location>
</feature>
<reference evidence="4" key="1">
    <citation type="submission" date="2018-05" db="EMBL/GenBank/DDBJ databases">
        <authorList>
            <person name="Lanie J.A."/>
            <person name="Ng W.-L."/>
            <person name="Kazmierczak K.M."/>
            <person name="Andrzejewski T.M."/>
            <person name="Davidsen T.M."/>
            <person name="Wayne K.J."/>
            <person name="Tettelin H."/>
            <person name="Glass J.I."/>
            <person name="Rusch D."/>
            <person name="Podicherti R."/>
            <person name="Tsui H.-C.T."/>
            <person name="Winkler M.E."/>
        </authorList>
    </citation>
    <scope>NUCLEOTIDE SEQUENCE</scope>
</reference>
<dbReference type="InterPro" id="IPR001296">
    <property type="entry name" value="Glyco_trans_1"/>
</dbReference>
<proteinExistence type="predicted"/>
<evidence type="ECO:0000259" key="2">
    <source>
        <dbReference type="Pfam" id="PF00534"/>
    </source>
</evidence>
<evidence type="ECO:0000256" key="1">
    <source>
        <dbReference type="ARBA" id="ARBA00022679"/>
    </source>
</evidence>
<name>A0A381WTU0_9ZZZZ</name>
<evidence type="ECO:0008006" key="5">
    <source>
        <dbReference type="Google" id="ProtNLM"/>
    </source>
</evidence>
<gene>
    <name evidence="4" type="ORF">METZ01_LOCUS108191</name>
</gene>
<feature type="domain" description="Glycosyltransferase subfamily 4-like N-terminal" evidence="3">
    <location>
        <begin position="16"/>
        <end position="169"/>
    </location>
</feature>
<evidence type="ECO:0000259" key="3">
    <source>
        <dbReference type="Pfam" id="PF13439"/>
    </source>
</evidence>
<dbReference type="GO" id="GO:0016757">
    <property type="term" value="F:glycosyltransferase activity"/>
    <property type="evidence" value="ECO:0007669"/>
    <property type="project" value="InterPro"/>
</dbReference>
<sequence length="376" mass="42915">MKNFNLLQIVPSLESGGVEQGTIDVANFLGEKDLGSFIVSNGGNMLTLLNNKKTKHIKLPVHSKNILAMPFIARKLNQTIKDNKINIVHVRSRAPAWFLQFIQDKKFKTVSTFHNIYGSSNFFKKTYNKALSKVDHIVAISEFVRSKIIDTYKINKNKITVINRGIDTKFLDPENIDVSKFANFLSEFNITSEKKIILYPGRLTEWKGQINFLKIIESYKDNQIIFYFVGDDKNKSYASKLINEINKKGIRQNCKVLGHLSKENLKMMYKIADIVISAPLTPEGFGRTISESLAMKKIILSYDYGGAKDQLAGLNTIYRIPPNNYSELKNKIDKVLTLSDDYKNNLGSISRQHVINNFSKEKMLEGYLSFYQNTVL</sequence>
<dbReference type="Pfam" id="PF13439">
    <property type="entry name" value="Glyco_transf_4"/>
    <property type="match status" value="1"/>
</dbReference>
<evidence type="ECO:0000313" key="4">
    <source>
        <dbReference type="EMBL" id="SVA55337.1"/>
    </source>
</evidence>
<dbReference type="PANTHER" id="PTHR46401">
    <property type="entry name" value="GLYCOSYLTRANSFERASE WBBK-RELATED"/>
    <property type="match status" value="1"/>
</dbReference>
<keyword evidence="1" id="KW-0808">Transferase</keyword>
<dbReference type="SUPFAM" id="SSF53756">
    <property type="entry name" value="UDP-Glycosyltransferase/glycogen phosphorylase"/>
    <property type="match status" value="1"/>
</dbReference>
<organism evidence="4">
    <name type="scientific">marine metagenome</name>
    <dbReference type="NCBI Taxonomy" id="408172"/>
    <lineage>
        <taxon>unclassified sequences</taxon>
        <taxon>metagenomes</taxon>
        <taxon>ecological metagenomes</taxon>
    </lineage>
</organism>
<dbReference type="Pfam" id="PF00534">
    <property type="entry name" value="Glycos_transf_1"/>
    <property type="match status" value="1"/>
</dbReference>